<dbReference type="InterPro" id="IPR037026">
    <property type="entry name" value="Vgr_OB-fold_dom_sf"/>
</dbReference>
<dbReference type="AlphaFoldDB" id="A0ABD7X2W5"/>
<gene>
    <name evidence="1" type="ORF">PWO00_12830</name>
</gene>
<dbReference type="EMBL" id="CP118718">
    <property type="protein sequence ID" value="WEA46804.1"/>
    <property type="molecule type" value="Genomic_DNA"/>
</dbReference>
<protein>
    <recommendedName>
        <fullName evidence="3">Phage protein</fullName>
    </recommendedName>
</protein>
<reference evidence="1 2" key="1">
    <citation type="submission" date="2023-02" db="EMBL/GenBank/DDBJ databases">
        <title>Complete genome sequence of Priestia aryabhattai G5MAi6, a methanol-tolerant strain isolated from tap water in Hong Kong.</title>
        <authorList>
            <person name="Leung K.M."/>
            <person name="Lai G.K.K."/>
            <person name="Griffin S.D.J."/>
        </authorList>
    </citation>
    <scope>NUCLEOTIDE SEQUENCE [LARGE SCALE GENOMIC DNA]</scope>
    <source>
        <strain evidence="1 2">G5MAi6</strain>
    </source>
</reference>
<sequence>MARDTAFFKKLMEHIGAQISVCAPAQVVAVHGKTADIKPLFKEDGEEHAVILDALILKHVGAVAKGDIVHVNFTDRALDYLSEKPFDPQLTRRHSMNDAVIVGIYNL</sequence>
<accession>A0ABD7X2W5</accession>
<dbReference type="RefSeq" id="WP_275037498.1">
    <property type="nucleotide sequence ID" value="NZ_CP118718.1"/>
</dbReference>
<evidence type="ECO:0000313" key="1">
    <source>
        <dbReference type="EMBL" id="WEA46804.1"/>
    </source>
</evidence>
<dbReference type="Proteomes" id="UP001220217">
    <property type="component" value="Chromosome"/>
</dbReference>
<organism evidence="1 2">
    <name type="scientific">Priestia aryabhattai</name>
    <name type="common">Bacillus aryabhattai</name>
    <dbReference type="NCBI Taxonomy" id="412384"/>
    <lineage>
        <taxon>Bacteria</taxon>
        <taxon>Bacillati</taxon>
        <taxon>Bacillota</taxon>
        <taxon>Bacilli</taxon>
        <taxon>Bacillales</taxon>
        <taxon>Bacillaceae</taxon>
        <taxon>Priestia</taxon>
    </lineage>
</organism>
<evidence type="ECO:0008006" key="3">
    <source>
        <dbReference type="Google" id="ProtNLM"/>
    </source>
</evidence>
<name>A0ABD7X2W5_PRIAR</name>
<proteinExistence type="predicted"/>
<evidence type="ECO:0000313" key="2">
    <source>
        <dbReference type="Proteomes" id="UP001220217"/>
    </source>
</evidence>
<dbReference type="Gene3D" id="2.40.50.230">
    <property type="entry name" value="Gp5 N-terminal domain"/>
    <property type="match status" value="1"/>
</dbReference>